<evidence type="ECO:0000313" key="2">
    <source>
        <dbReference type="EMBL" id="KAK4171822.1"/>
    </source>
</evidence>
<name>A0AAN6VZX5_9PEZI</name>
<gene>
    <name evidence="2" type="ORF">QBC36DRAFT_87049</name>
</gene>
<reference evidence="2" key="1">
    <citation type="journal article" date="2023" name="Mol. Phylogenet. Evol.">
        <title>Genome-scale phylogeny and comparative genomics of the fungal order Sordariales.</title>
        <authorList>
            <person name="Hensen N."/>
            <person name="Bonometti L."/>
            <person name="Westerberg I."/>
            <person name="Brannstrom I.O."/>
            <person name="Guillou S."/>
            <person name="Cros-Aarteil S."/>
            <person name="Calhoun S."/>
            <person name="Haridas S."/>
            <person name="Kuo A."/>
            <person name="Mondo S."/>
            <person name="Pangilinan J."/>
            <person name="Riley R."/>
            <person name="LaButti K."/>
            <person name="Andreopoulos B."/>
            <person name="Lipzen A."/>
            <person name="Chen C."/>
            <person name="Yan M."/>
            <person name="Daum C."/>
            <person name="Ng V."/>
            <person name="Clum A."/>
            <person name="Steindorff A."/>
            <person name="Ohm R.A."/>
            <person name="Martin F."/>
            <person name="Silar P."/>
            <person name="Natvig D.O."/>
            <person name="Lalanne C."/>
            <person name="Gautier V."/>
            <person name="Ament-Velasquez S.L."/>
            <person name="Kruys A."/>
            <person name="Hutchinson M.I."/>
            <person name="Powell A.J."/>
            <person name="Barry K."/>
            <person name="Miller A.N."/>
            <person name="Grigoriev I.V."/>
            <person name="Debuchy R."/>
            <person name="Gladieux P."/>
            <person name="Hiltunen Thoren M."/>
            <person name="Johannesson H."/>
        </authorList>
    </citation>
    <scope>NUCLEOTIDE SEQUENCE</scope>
    <source>
        <strain evidence="2">CBS 892.96</strain>
    </source>
</reference>
<proteinExistence type="predicted"/>
<feature type="compositionally biased region" description="Low complexity" evidence="1">
    <location>
        <begin position="49"/>
        <end position="70"/>
    </location>
</feature>
<feature type="compositionally biased region" description="Acidic residues" evidence="1">
    <location>
        <begin position="89"/>
        <end position="104"/>
    </location>
</feature>
<feature type="region of interest" description="Disordered" evidence="1">
    <location>
        <begin position="1"/>
        <end position="116"/>
    </location>
</feature>
<reference evidence="2" key="2">
    <citation type="submission" date="2023-05" db="EMBL/GenBank/DDBJ databases">
        <authorList>
            <consortium name="Lawrence Berkeley National Laboratory"/>
            <person name="Steindorff A."/>
            <person name="Hensen N."/>
            <person name="Bonometti L."/>
            <person name="Westerberg I."/>
            <person name="Brannstrom I.O."/>
            <person name="Guillou S."/>
            <person name="Cros-Aarteil S."/>
            <person name="Calhoun S."/>
            <person name="Haridas S."/>
            <person name="Kuo A."/>
            <person name="Mondo S."/>
            <person name="Pangilinan J."/>
            <person name="Riley R."/>
            <person name="Labutti K."/>
            <person name="Andreopoulos B."/>
            <person name="Lipzen A."/>
            <person name="Chen C."/>
            <person name="Yanf M."/>
            <person name="Daum C."/>
            <person name="Ng V."/>
            <person name="Clum A."/>
            <person name="Ohm R."/>
            <person name="Martin F."/>
            <person name="Silar P."/>
            <person name="Natvig D."/>
            <person name="Lalanne C."/>
            <person name="Gautier V."/>
            <person name="Ament-Velasquez S.L."/>
            <person name="Kruys A."/>
            <person name="Hutchinson M.I."/>
            <person name="Powell A.J."/>
            <person name="Barry K."/>
            <person name="Miller A.N."/>
            <person name="Grigoriev I.V."/>
            <person name="Debuchy R."/>
            <person name="Gladieux P."/>
            <person name="Thoren M.H."/>
            <person name="Johannesson H."/>
        </authorList>
    </citation>
    <scope>NUCLEOTIDE SEQUENCE</scope>
    <source>
        <strain evidence="2">CBS 892.96</strain>
    </source>
</reference>
<feature type="compositionally biased region" description="Pro residues" evidence="1">
    <location>
        <begin position="39"/>
        <end position="48"/>
    </location>
</feature>
<dbReference type="AlphaFoldDB" id="A0AAN6VZX5"/>
<dbReference type="EMBL" id="MU866500">
    <property type="protein sequence ID" value="KAK4171822.1"/>
    <property type="molecule type" value="Genomic_DNA"/>
</dbReference>
<organism evidence="2 3">
    <name type="scientific">Triangularia setosa</name>
    <dbReference type="NCBI Taxonomy" id="2587417"/>
    <lineage>
        <taxon>Eukaryota</taxon>
        <taxon>Fungi</taxon>
        <taxon>Dikarya</taxon>
        <taxon>Ascomycota</taxon>
        <taxon>Pezizomycotina</taxon>
        <taxon>Sordariomycetes</taxon>
        <taxon>Sordariomycetidae</taxon>
        <taxon>Sordariales</taxon>
        <taxon>Podosporaceae</taxon>
        <taxon>Triangularia</taxon>
    </lineage>
</organism>
<evidence type="ECO:0000256" key="1">
    <source>
        <dbReference type="SAM" id="MobiDB-lite"/>
    </source>
</evidence>
<protein>
    <submittedName>
        <fullName evidence="2">Uncharacterized protein</fullName>
    </submittedName>
</protein>
<accession>A0AAN6VZX5</accession>
<feature type="compositionally biased region" description="Polar residues" evidence="1">
    <location>
        <begin position="17"/>
        <end position="29"/>
    </location>
</feature>
<keyword evidence="3" id="KW-1185">Reference proteome</keyword>
<evidence type="ECO:0000313" key="3">
    <source>
        <dbReference type="Proteomes" id="UP001302321"/>
    </source>
</evidence>
<comment type="caution">
    <text evidence="2">The sequence shown here is derived from an EMBL/GenBank/DDBJ whole genome shotgun (WGS) entry which is preliminary data.</text>
</comment>
<dbReference type="Proteomes" id="UP001302321">
    <property type="component" value="Unassembled WGS sequence"/>
</dbReference>
<sequence>MSKNAHITSFFKPKVKTLSSPPHQRQTETPAAPSSRSPSPSPPPPTPPSALRLLSSSLLPPPSALRSISSSPPPVKKVRDRNEVIKGSDDEDDDSDDEDDDEFPDLFTSLPTPAPVPVSALLATPRAKRTAVEVYSSPLTINTKHKYDIEALLQHAETDQRVGESEQRLAALMAQASPTRRNKSSFSARANVSLRDAMADVLSDVDSSGDEAKRRRTLLAAQRTETGEERPQWYFFEEETRVDDGASITARAVFPEASAKGAWAFLAPDQGRRELFEDGLPYYIQNKKGDLPDDIFLWVLDETLHEKSRKLREEYLRLLGVCPEQAGRVMDPDLIVQMFQELGASKDALAPVSEQNKESWTRINPYSGQDWAPLRTVLRILAETAPGLSVPSLTQAMAILLRLGMDNIVRDDPGVAKDFQDCLPRIVQAVPWAAWNNFCGDVADSLYTHTPSPVLRSLAITSLPFLDPGLIELRRRLALTFIFNEPQRARFRPEDTFSIQSVLDHLEHSEQFLIDRHSTDFYDLRAMSEMLSVAVGDGIPPQEGPGNNEAHKQFNIEVDKLANHLRNMWSQITDNGAPDSSKWEAKVQLKDFEAKLLRVVRTRVKPVNHIFRIGEDDEDDEKPVMKQTSLSGWILKKTKTEPQTP</sequence>